<feature type="compositionally biased region" description="Basic and acidic residues" evidence="1">
    <location>
        <begin position="92"/>
        <end position="122"/>
    </location>
</feature>
<gene>
    <name evidence="2" type="primary">2</name>
    <name evidence="2" type="ORF">SEA_TURUNCU_2</name>
</gene>
<name>A0A386KD05_9CAUD</name>
<accession>A0A386KD05</accession>
<evidence type="ECO:0000256" key="1">
    <source>
        <dbReference type="SAM" id="MobiDB-lite"/>
    </source>
</evidence>
<feature type="region of interest" description="Disordered" evidence="1">
    <location>
        <begin position="1"/>
        <end position="52"/>
    </location>
</feature>
<dbReference type="RefSeq" id="YP_010098702.1">
    <property type="nucleotide sequence ID" value="NC_055769.1"/>
</dbReference>
<organism evidence="2 3">
    <name type="scientific">Gordonia phage Turuncu</name>
    <dbReference type="NCBI Taxonomy" id="2315610"/>
    <lineage>
        <taxon>Viruses</taxon>
        <taxon>Duplodnaviria</taxon>
        <taxon>Heunggongvirae</taxon>
        <taxon>Uroviricota</taxon>
        <taxon>Caudoviricetes</taxon>
        <taxon>Zierdtviridae</taxon>
        <taxon>Emilbogenvirinae</taxon>
        <taxon>Gruunavirus</taxon>
        <taxon>Gruunavirus turuncu</taxon>
    </lineage>
</organism>
<keyword evidence="3" id="KW-1185">Reference proteome</keyword>
<sequence>MIEPVRHYATARPRRRPGARIVCDTPSCPRKTYLQPETEEQSKELAPGSPPGPWVTQRLLARKWSVANTIGTYCPEHTVVVPDVEEKVSVGRSEAARARHAEHRRNIQEQIAKADRKRELARQRSNRYNAKKRGNK</sequence>
<evidence type="ECO:0000313" key="2">
    <source>
        <dbReference type="EMBL" id="AYD82090.1"/>
    </source>
</evidence>
<feature type="region of interest" description="Disordered" evidence="1">
    <location>
        <begin position="92"/>
        <end position="136"/>
    </location>
</feature>
<dbReference type="EMBL" id="MH744424">
    <property type="protein sequence ID" value="AYD82090.1"/>
    <property type="molecule type" value="Genomic_DNA"/>
</dbReference>
<reference evidence="2 3" key="1">
    <citation type="submission" date="2018-08" db="EMBL/GenBank/DDBJ databases">
        <authorList>
            <person name="Deleon-Fernandez R.L."/>
            <person name="Jaramillo-Canas A.J."/>
            <person name="Reyes-Pena L.A."/>
            <person name="Colon-Santos M."/>
            <person name="Contreras-Santini J."/>
            <person name="Cruz-Pauneto O.A."/>
            <person name="Deanca-Maldonado G."/>
            <person name="Fernandez-Martinez M."/>
            <person name="Vazquez E."/>
            <person name="Rubin M.R."/>
            <person name="Garlena R.A."/>
            <person name="Russell D.A."/>
            <person name="Pope W.H."/>
            <person name="Jacobs-Sera D."/>
            <person name="Hatfull G.F."/>
        </authorList>
    </citation>
    <scope>NUCLEOTIDE SEQUENCE [LARGE SCALE GENOMIC DNA]</scope>
</reference>
<proteinExistence type="predicted"/>
<dbReference type="Proteomes" id="UP000282192">
    <property type="component" value="Segment"/>
</dbReference>
<evidence type="ECO:0000313" key="3">
    <source>
        <dbReference type="Proteomes" id="UP000282192"/>
    </source>
</evidence>
<dbReference type="KEGG" id="vg:65116377"/>
<protein>
    <submittedName>
        <fullName evidence="2">Uncharacterized protein</fullName>
    </submittedName>
</protein>
<dbReference type="GeneID" id="65116377"/>